<sequence>MDDLKIYLPCAFKTTYKQLIESDKSSKCSICHSHKININECLEIPRNKLNIKQRQIELELENFEQMRSGIEQVKEKNVEFINSDFDRLKNEIDLMREKLKKSIDDYYFKILDELEAKRRNKIKENEEDLKEIESFKIESPSGSDDYLFKIDTHEINLSLLKDKINLYEERAQFSEKKIIYNLKKAKTIFNLEDIFGVIDLFDENFNKSINFCEPVESLISSDVSDFGSSSNYFKINHLTNSGYNKKALKTKSKKLKKKQF</sequence>
<accession>A0A813X8Z7</accession>
<evidence type="ECO:0000313" key="2">
    <source>
        <dbReference type="EMBL" id="CAF0866603.1"/>
    </source>
</evidence>
<dbReference type="EMBL" id="CAJNOC010001458">
    <property type="protein sequence ID" value="CAF0866603.1"/>
    <property type="molecule type" value="Genomic_DNA"/>
</dbReference>
<proteinExistence type="predicted"/>
<dbReference type="OrthoDB" id="382690at2759"/>
<dbReference type="AlphaFoldDB" id="A0A813X8Z7"/>
<reference evidence="2" key="1">
    <citation type="submission" date="2021-02" db="EMBL/GenBank/DDBJ databases">
        <authorList>
            <person name="Nowell W R."/>
        </authorList>
    </citation>
    <scope>NUCLEOTIDE SEQUENCE</scope>
    <source>
        <strain evidence="2">Ploen Becks lab</strain>
    </source>
</reference>
<protein>
    <submittedName>
        <fullName evidence="2">Uncharacterized protein</fullName>
    </submittedName>
</protein>
<keyword evidence="3" id="KW-1185">Reference proteome</keyword>
<name>A0A813X8Z7_9BILA</name>
<evidence type="ECO:0000256" key="1">
    <source>
        <dbReference type="SAM" id="Coils"/>
    </source>
</evidence>
<dbReference type="Proteomes" id="UP000663879">
    <property type="component" value="Unassembled WGS sequence"/>
</dbReference>
<keyword evidence="1" id="KW-0175">Coiled coil</keyword>
<feature type="coiled-coil region" evidence="1">
    <location>
        <begin position="46"/>
        <end position="177"/>
    </location>
</feature>
<evidence type="ECO:0000313" key="3">
    <source>
        <dbReference type="Proteomes" id="UP000663879"/>
    </source>
</evidence>
<comment type="caution">
    <text evidence="2">The sequence shown here is derived from an EMBL/GenBank/DDBJ whole genome shotgun (WGS) entry which is preliminary data.</text>
</comment>
<organism evidence="2 3">
    <name type="scientific">Brachionus calyciflorus</name>
    <dbReference type="NCBI Taxonomy" id="104777"/>
    <lineage>
        <taxon>Eukaryota</taxon>
        <taxon>Metazoa</taxon>
        <taxon>Spiralia</taxon>
        <taxon>Gnathifera</taxon>
        <taxon>Rotifera</taxon>
        <taxon>Eurotatoria</taxon>
        <taxon>Monogononta</taxon>
        <taxon>Pseudotrocha</taxon>
        <taxon>Ploima</taxon>
        <taxon>Brachionidae</taxon>
        <taxon>Brachionus</taxon>
    </lineage>
</organism>
<gene>
    <name evidence="2" type="ORF">OXX778_LOCUS9714</name>
</gene>